<evidence type="ECO:0000313" key="3">
    <source>
        <dbReference type="Proteomes" id="UP000321947"/>
    </source>
</evidence>
<gene>
    <name evidence="2" type="ORF">E5676_scaffold552G00110</name>
</gene>
<evidence type="ECO:0000313" key="2">
    <source>
        <dbReference type="EMBL" id="TYK14532.1"/>
    </source>
</evidence>
<protein>
    <submittedName>
        <fullName evidence="2">Reverse transcriptase</fullName>
    </submittedName>
</protein>
<dbReference type="AlphaFoldDB" id="A0A5D3CSY0"/>
<comment type="caution">
    <text evidence="2">The sequence shown here is derived from an EMBL/GenBank/DDBJ whole genome shotgun (WGS) entry which is preliminary data.</text>
</comment>
<dbReference type="InterPro" id="IPR052343">
    <property type="entry name" value="Retrotransposon-Effector_Assoc"/>
</dbReference>
<organism evidence="2 3">
    <name type="scientific">Cucumis melo var. makuwa</name>
    <name type="common">Oriental melon</name>
    <dbReference type="NCBI Taxonomy" id="1194695"/>
    <lineage>
        <taxon>Eukaryota</taxon>
        <taxon>Viridiplantae</taxon>
        <taxon>Streptophyta</taxon>
        <taxon>Embryophyta</taxon>
        <taxon>Tracheophyta</taxon>
        <taxon>Spermatophyta</taxon>
        <taxon>Magnoliopsida</taxon>
        <taxon>eudicotyledons</taxon>
        <taxon>Gunneridae</taxon>
        <taxon>Pentapetalae</taxon>
        <taxon>rosids</taxon>
        <taxon>fabids</taxon>
        <taxon>Cucurbitales</taxon>
        <taxon>Cucurbitaceae</taxon>
        <taxon>Benincaseae</taxon>
        <taxon>Cucumis</taxon>
    </lineage>
</organism>
<keyword evidence="2" id="KW-0808">Transferase</keyword>
<dbReference type="PANTHER" id="PTHR46890">
    <property type="entry name" value="NON-LTR RETROLELEMENT REVERSE TRANSCRIPTASE-LIKE PROTEIN-RELATED"/>
    <property type="match status" value="1"/>
</dbReference>
<dbReference type="Pfam" id="PF00078">
    <property type="entry name" value="RVT_1"/>
    <property type="match status" value="1"/>
</dbReference>
<keyword evidence="2" id="KW-0695">RNA-directed DNA polymerase</keyword>
<dbReference type="PANTHER" id="PTHR46890:SF49">
    <property type="entry name" value="RNA-DIRECTED DNA POLYMERASE"/>
    <property type="match status" value="1"/>
</dbReference>
<feature type="domain" description="Reverse transcriptase" evidence="1">
    <location>
        <begin position="175"/>
        <end position="268"/>
    </location>
</feature>
<accession>A0A5D3CSY0</accession>
<evidence type="ECO:0000259" key="1">
    <source>
        <dbReference type="Pfam" id="PF00078"/>
    </source>
</evidence>
<keyword evidence="2" id="KW-0548">Nucleotidyltransferase</keyword>
<dbReference type="Proteomes" id="UP000321947">
    <property type="component" value="Unassembled WGS sequence"/>
</dbReference>
<name>A0A5D3CSY0_CUCMM</name>
<dbReference type="EMBL" id="SSTD01009281">
    <property type="protein sequence ID" value="TYK14532.1"/>
    <property type="molecule type" value="Genomic_DNA"/>
</dbReference>
<proteinExistence type="predicted"/>
<sequence length="387" mass="43829">MLHDLQKGLLGYRCDGPCDTKKESSSGRSVYPFQLIRFCNSWLLNKDCNQVIEIALISPNGNGWAGFILHEKLRKVNIVVKAWHASSWAILKQKEDRLLKDLEVCDTVAESVVLYKRNGDRFIPLITGWPCVTPSQNALLVTRFSDEEIFKTVKALVLEGPNACPKNFHLSNTEKKEDATFVKDFRPISLTTLSYKMVAKVLAECLKQVMDSIVSPFQSAFIEGRQILDSVLIANKAVKDYQAKKTKEWILKLDLEKAFDRVDWGFLKKGARWKSFQMTSFGRLSKAKGGDRPTLCKSVLACLPTYYLSIFAIPDNVASSLEKILRNFFWEVFSGSKINHLVSWIKVTPSQIDGDLGLGGTISQNMTPCEMRLEILEGRYIFMEASY</sequence>
<reference evidence="2 3" key="1">
    <citation type="submission" date="2019-08" db="EMBL/GenBank/DDBJ databases">
        <title>Draft genome sequences of two oriental melons (Cucumis melo L. var makuwa).</title>
        <authorList>
            <person name="Kwon S.-Y."/>
        </authorList>
    </citation>
    <scope>NUCLEOTIDE SEQUENCE [LARGE SCALE GENOMIC DNA]</scope>
    <source>
        <strain evidence="3">cv. Chang Bougi</strain>
        <tissue evidence="2">Leaf</tissue>
    </source>
</reference>
<dbReference type="GO" id="GO:0003964">
    <property type="term" value="F:RNA-directed DNA polymerase activity"/>
    <property type="evidence" value="ECO:0007669"/>
    <property type="project" value="UniProtKB-KW"/>
</dbReference>
<dbReference type="InterPro" id="IPR000477">
    <property type="entry name" value="RT_dom"/>
</dbReference>